<dbReference type="GO" id="GO:0015934">
    <property type="term" value="C:large ribosomal subunit"/>
    <property type="evidence" value="ECO:0007669"/>
    <property type="project" value="InterPro"/>
</dbReference>
<reference evidence="4 5" key="1">
    <citation type="submission" date="2019-07" db="EMBL/GenBank/DDBJ databases">
        <title>De Novo Assembly of kiwifruit Actinidia rufa.</title>
        <authorList>
            <person name="Sugita-Konishi S."/>
            <person name="Sato K."/>
            <person name="Mori E."/>
            <person name="Abe Y."/>
            <person name="Kisaki G."/>
            <person name="Hamano K."/>
            <person name="Suezawa K."/>
            <person name="Otani M."/>
            <person name="Fukuda T."/>
            <person name="Manabe T."/>
            <person name="Gomi K."/>
            <person name="Tabuchi M."/>
            <person name="Akimitsu K."/>
            <person name="Kataoka I."/>
        </authorList>
    </citation>
    <scope>NUCLEOTIDE SEQUENCE [LARGE SCALE GENOMIC DNA]</scope>
    <source>
        <strain evidence="5">cv. Fuchu</strain>
    </source>
</reference>
<keyword evidence="2 4" id="KW-0689">Ribosomal protein</keyword>
<dbReference type="Pfam" id="PF00687">
    <property type="entry name" value="Ribosomal_L1"/>
    <property type="match status" value="1"/>
</dbReference>
<dbReference type="GO" id="GO:0003735">
    <property type="term" value="F:structural constituent of ribosome"/>
    <property type="evidence" value="ECO:0007669"/>
    <property type="project" value="InterPro"/>
</dbReference>
<dbReference type="Proteomes" id="UP000585474">
    <property type="component" value="Unassembled WGS sequence"/>
</dbReference>
<dbReference type="FunFam" id="3.40.50.790:FF:000002">
    <property type="entry name" value="Ribosomal protein"/>
    <property type="match status" value="1"/>
</dbReference>
<dbReference type="InterPro" id="IPR016095">
    <property type="entry name" value="Ribosomal_uL1_3-a/b-sand"/>
</dbReference>
<sequence>MSKLQSEALREAISQIANDAKEKKRNFTETIELQIGLKNYDPQKDKAFQWFGEVASHPSTQNEGVFCCNFFVSKFFTCKREAKAEKIGLEYMDVEGLKKLNKNKKLVKKLAKKYHAFLASEAVIKQIPRLLGPGLNKAGKCTALLETWKFPTLVTHQESLESKVNETKATVKFQLKKVLCMGVAVGNCSMEEKQIFQNVQMSVNFLVSLLKKNWQNVRCLYLKRVPWGSQSASFKEFFTSAVEGRICCEQILEIKGPD</sequence>
<dbReference type="Gene3D" id="3.40.50.790">
    <property type="match status" value="1"/>
</dbReference>
<dbReference type="Gene3D" id="3.30.190.20">
    <property type="match status" value="1"/>
</dbReference>
<dbReference type="InterPro" id="IPR002143">
    <property type="entry name" value="Ribosomal_uL1"/>
</dbReference>
<evidence type="ECO:0000256" key="2">
    <source>
        <dbReference type="ARBA" id="ARBA00022980"/>
    </source>
</evidence>
<evidence type="ECO:0000313" key="5">
    <source>
        <dbReference type="Proteomes" id="UP000585474"/>
    </source>
</evidence>
<dbReference type="GO" id="GO:0003723">
    <property type="term" value="F:RNA binding"/>
    <property type="evidence" value="ECO:0007669"/>
    <property type="project" value="InterPro"/>
</dbReference>
<organism evidence="4 5">
    <name type="scientific">Actinidia rufa</name>
    <dbReference type="NCBI Taxonomy" id="165716"/>
    <lineage>
        <taxon>Eukaryota</taxon>
        <taxon>Viridiplantae</taxon>
        <taxon>Streptophyta</taxon>
        <taxon>Embryophyta</taxon>
        <taxon>Tracheophyta</taxon>
        <taxon>Spermatophyta</taxon>
        <taxon>Magnoliopsida</taxon>
        <taxon>eudicotyledons</taxon>
        <taxon>Gunneridae</taxon>
        <taxon>Pentapetalae</taxon>
        <taxon>asterids</taxon>
        <taxon>Ericales</taxon>
        <taxon>Actinidiaceae</taxon>
        <taxon>Actinidia</taxon>
    </lineage>
</organism>
<dbReference type="CDD" id="cd00403">
    <property type="entry name" value="Ribosomal_L1"/>
    <property type="match status" value="1"/>
</dbReference>
<dbReference type="SUPFAM" id="SSF56808">
    <property type="entry name" value="Ribosomal protein L1"/>
    <property type="match status" value="1"/>
</dbReference>
<dbReference type="InterPro" id="IPR023674">
    <property type="entry name" value="Ribosomal_uL1-like"/>
</dbReference>
<dbReference type="InterPro" id="IPR028364">
    <property type="entry name" value="Ribosomal_uL1/biogenesis"/>
</dbReference>
<keyword evidence="5" id="KW-1185">Reference proteome</keyword>
<dbReference type="PANTHER" id="PTHR23105">
    <property type="entry name" value="RIBOSOMAL PROTEIN L7AE FAMILY MEMBER"/>
    <property type="match status" value="1"/>
</dbReference>
<evidence type="ECO:0000256" key="3">
    <source>
        <dbReference type="ARBA" id="ARBA00023274"/>
    </source>
</evidence>
<evidence type="ECO:0000256" key="1">
    <source>
        <dbReference type="ARBA" id="ARBA00010531"/>
    </source>
</evidence>
<accession>A0A7J0HAR5</accession>
<evidence type="ECO:0000313" key="4">
    <source>
        <dbReference type="EMBL" id="GFZ20202.1"/>
    </source>
</evidence>
<gene>
    <name evidence="4" type="ORF">Acr_28g0009070</name>
</gene>
<comment type="caution">
    <text evidence="4">The sequence shown here is derived from an EMBL/GenBank/DDBJ whole genome shotgun (WGS) entry which is preliminary data.</text>
</comment>
<dbReference type="OrthoDB" id="10253007at2759"/>
<dbReference type="AlphaFoldDB" id="A0A7J0HAR5"/>
<proteinExistence type="inferred from homology"/>
<dbReference type="GO" id="GO:0006412">
    <property type="term" value="P:translation"/>
    <property type="evidence" value="ECO:0007669"/>
    <property type="project" value="InterPro"/>
</dbReference>
<dbReference type="FunFam" id="3.30.190.20:FF:000006">
    <property type="entry name" value="Ribosomal protein"/>
    <property type="match status" value="1"/>
</dbReference>
<name>A0A7J0HAR5_9ERIC</name>
<keyword evidence="3" id="KW-0687">Ribonucleoprotein</keyword>
<dbReference type="InterPro" id="IPR050257">
    <property type="entry name" value="eL8/uL1-like"/>
</dbReference>
<dbReference type="PIRSF" id="PIRSF002155">
    <property type="entry name" value="Ribosomal_L1"/>
    <property type="match status" value="1"/>
</dbReference>
<comment type="similarity">
    <text evidence="1">Belongs to the universal ribosomal protein uL1 family.</text>
</comment>
<protein>
    <submittedName>
        <fullName evidence="4">Ribosomal protein L1p/L10e family</fullName>
    </submittedName>
</protein>
<dbReference type="EMBL" id="BJWL01000028">
    <property type="protein sequence ID" value="GFZ20202.1"/>
    <property type="molecule type" value="Genomic_DNA"/>
</dbReference>